<dbReference type="InterPro" id="IPR014145">
    <property type="entry name" value="LigD_pol_dom"/>
</dbReference>
<evidence type="ECO:0000313" key="2">
    <source>
        <dbReference type="EMBL" id="SFE12470.1"/>
    </source>
</evidence>
<name>A0A1I1Y3U1_9BACL</name>
<dbReference type="Pfam" id="PF21686">
    <property type="entry name" value="LigD_Prim-Pol"/>
    <property type="match status" value="1"/>
</dbReference>
<dbReference type="NCBIfam" id="TIGR02778">
    <property type="entry name" value="ligD_pol"/>
    <property type="match status" value="1"/>
</dbReference>
<dbReference type="InterPro" id="IPR052171">
    <property type="entry name" value="NHEJ_LigD"/>
</dbReference>
<gene>
    <name evidence="2" type="ORF">SAMN05216378_2407</name>
</gene>
<dbReference type="EMBL" id="FOMT01000002">
    <property type="protein sequence ID" value="SFE12470.1"/>
    <property type="molecule type" value="Genomic_DNA"/>
</dbReference>
<dbReference type="Proteomes" id="UP000198855">
    <property type="component" value="Unassembled WGS sequence"/>
</dbReference>
<dbReference type="PANTHER" id="PTHR42705">
    <property type="entry name" value="BIFUNCTIONAL NON-HOMOLOGOUS END JOINING PROTEIN LIGD"/>
    <property type="match status" value="1"/>
</dbReference>
<reference evidence="3" key="1">
    <citation type="submission" date="2016-10" db="EMBL/GenBank/DDBJ databases">
        <authorList>
            <person name="Varghese N."/>
            <person name="Submissions S."/>
        </authorList>
    </citation>
    <scope>NUCLEOTIDE SEQUENCE [LARGE SCALE GENOMIC DNA]</scope>
    <source>
        <strain evidence="3">CGMCC 1.10784</strain>
    </source>
</reference>
<dbReference type="RefSeq" id="WP_091185019.1">
    <property type="nucleotide sequence ID" value="NZ_FOMT01000002.1"/>
</dbReference>
<dbReference type="AlphaFoldDB" id="A0A1I1Y3U1"/>
<dbReference type="PANTHER" id="PTHR42705:SF2">
    <property type="entry name" value="BIFUNCTIONAL NON-HOMOLOGOUS END JOINING PROTEIN LIGD"/>
    <property type="match status" value="1"/>
</dbReference>
<keyword evidence="3" id="KW-1185">Reference proteome</keyword>
<dbReference type="Gene3D" id="3.90.920.10">
    <property type="entry name" value="DNA primase, PRIM domain"/>
    <property type="match status" value="1"/>
</dbReference>
<feature type="domain" description="DNA ligase D polymerase" evidence="1">
    <location>
        <begin position="41"/>
        <end position="284"/>
    </location>
</feature>
<dbReference type="OrthoDB" id="9802472at2"/>
<dbReference type="STRING" id="1045775.SAMN05216378_2407"/>
<evidence type="ECO:0000313" key="3">
    <source>
        <dbReference type="Proteomes" id="UP000198855"/>
    </source>
</evidence>
<protein>
    <submittedName>
        <fullName evidence="2">Bifunctional non-homologous end joining protein LigD</fullName>
    </submittedName>
</protein>
<evidence type="ECO:0000259" key="1">
    <source>
        <dbReference type="Pfam" id="PF21686"/>
    </source>
</evidence>
<organism evidence="2 3">
    <name type="scientific">Paenibacillus catalpae</name>
    <dbReference type="NCBI Taxonomy" id="1045775"/>
    <lineage>
        <taxon>Bacteria</taxon>
        <taxon>Bacillati</taxon>
        <taxon>Bacillota</taxon>
        <taxon>Bacilli</taxon>
        <taxon>Bacillales</taxon>
        <taxon>Paenibacillaceae</taxon>
        <taxon>Paenibacillus</taxon>
    </lineage>
</organism>
<dbReference type="CDD" id="cd04861">
    <property type="entry name" value="LigD_Pol_like"/>
    <property type="match status" value="1"/>
</dbReference>
<sequence length="304" mass="34652">MNRTSSSAKKPATVMVEGQEIKITNPDKPLWPEHGITKSMYLERLAFLSPFLLKHCKDRYLTTIRYPHGYADKSFYQKNCPEPRPDFVHIARSENISYVHLDNLPTLLWLGNLACLEFHASFDRISNPDYPTEWILDLDPSREEEPRIIEAAALVGKLLESLNIESVPKTSGATGVQIIVPVQQKYSFDQLRGLGQFVGDYLSRAYPQLFTVERLTKNRGDLIYVDYLQHYRGKTIAAPYTPRARYGAPVSTPLKWDEVYAGGIKPADFHLLNIADRLQRYGDLIDLVKPQDLGHVLSFINTSK</sequence>
<accession>A0A1I1Y3U1</accession>
<proteinExistence type="predicted"/>